<reference evidence="2 3" key="1">
    <citation type="submission" date="2011-06" db="EMBL/GenBank/DDBJ databases">
        <title>The Genome Sequence of Fusarium oxysporum FOSC 3-a.</title>
        <authorList>
            <consortium name="The Broad Institute Genome Sequencing Platform"/>
            <person name="Ma L.-J."/>
            <person name="Gale L.R."/>
            <person name="Schwartz D.C."/>
            <person name="Zhou S."/>
            <person name="Corby-Kistler H."/>
            <person name="Young S.K."/>
            <person name="Zeng Q."/>
            <person name="Gargeya S."/>
            <person name="Fitzgerald M."/>
            <person name="Haas B."/>
            <person name="Abouelleil A."/>
            <person name="Alvarado L."/>
            <person name="Arachchi H.M."/>
            <person name="Berlin A."/>
            <person name="Brown A."/>
            <person name="Chapman S.B."/>
            <person name="Chen Z."/>
            <person name="Dunbar C."/>
            <person name="Freedman E."/>
            <person name="Gearin G."/>
            <person name="Gellesch M."/>
            <person name="Goldberg J."/>
            <person name="Griggs A."/>
            <person name="Gujja S."/>
            <person name="Heiman D."/>
            <person name="Howarth C."/>
            <person name="Larson L."/>
            <person name="Lui A."/>
            <person name="MacDonald P.J.P."/>
            <person name="Mehta T."/>
            <person name="Montmayeur A."/>
            <person name="Murphy C."/>
            <person name="Neiman D."/>
            <person name="Pearson M."/>
            <person name="Priest M."/>
            <person name="Roberts A."/>
            <person name="Saif S."/>
            <person name="Shea T."/>
            <person name="Shenoy N."/>
            <person name="Sisk P."/>
            <person name="Stolte C."/>
            <person name="Sykes S."/>
            <person name="Wortman J."/>
            <person name="Nusbaum C."/>
            <person name="Birren B."/>
        </authorList>
    </citation>
    <scope>NUCLEOTIDE SEQUENCE [LARGE SCALE GENOMIC DNA]</scope>
    <source>
        <strain evidence="3">FOSC 3-a</strain>
    </source>
</reference>
<evidence type="ECO:0000313" key="3">
    <source>
        <dbReference type="Proteomes" id="UP000030753"/>
    </source>
</evidence>
<sequence length="61" mass="6978">MSSRQPNMANMAQRNTQQGAARQQQNQPFMAQNGNAFQFNNLQQQQLFAQFMASLHSFNSL</sequence>
<feature type="compositionally biased region" description="Polar residues" evidence="1">
    <location>
        <begin position="1"/>
        <end position="10"/>
    </location>
</feature>
<dbReference type="Proteomes" id="UP000030753">
    <property type="component" value="Unassembled WGS sequence"/>
</dbReference>
<accession>W9HXL1</accession>
<dbReference type="HOGENOM" id="CLU_2922742_0_0_1"/>
<name>W9HXL1_FUSOX</name>
<proteinExistence type="predicted"/>
<protein>
    <submittedName>
        <fullName evidence="2">Uncharacterized protein</fullName>
    </submittedName>
</protein>
<evidence type="ECO:0000256" key="1">
    <source>
        <dbReference type="SAM" id="MobiDB-lite"/>
    </source>
</evidence>
<dbReference type="AlphaFoldDB" id="W9HXL1"/>
<dbReference type="EMBL" id="JH717846">
    <property type="protein sequence ID" value="EWY84931.1"/>
    <property type="molecule type" value="Genomic_DNA"/>
</dbReference>
<feature type="region of interest" description="Disordered" evidence="1">
    <location>
        <begin position="1"/>
        <end position="27"/>
    </location>
</feature>
<feature type="compositionally biased region" description="Low complexity" evidence="1">
    <location>
        <begin position="12"/>
        <end position="27"/>
    </location>
</feature>
<gene>
    <name evidence="2" type="ORF">FOYG_12273</name>
</gene>
<organism evidence="2 3">
    <name type="scientific">Fusarium oxysporum NRRL 32931</name>
    <dbReference type="NCBI Taxonomy" id="660029"/>
    <lineage>
        <taxon>Eukaryota</taxon>
        <taxon>Fungi</taxon>
        <taxon>Dikarya</taxon>
        <taxon>Ascomycota</taxon>
        <taxon>Pezizomycotina</taxon>
        <taxon>Sordariomycetes</taxon>
        <taxon>Hypocreomycetidae</taxon>
        <taxon>Hypocreales</taxon>
        <taxon>Nectriaceae</taxon>
        <taxon>Fusarium</taxon>
        <taxon>Fusarium oxysporum species complex</taxon>
    </lineage>
</organism>
<evidence type="ECO:0000313" key="2">
    <source>
        <dbReference type="EMBL" id="EWY84931.1"/>
    </source>
</evidence>